<comment type="caution">
    <text evidence="2">The sequence shown here is derived from an EMBL/GenBank/DDBJ whole genome shotgun (WGS) entry which is preliminary data.</text>
</comment>
<evidence type="ECO:0000256" key="1">
    <source>
        <dbReference type="SAM" id="MobiDB-lite"/>
    </source>
</evidence>
<feature type="compositionally biased region" description="Low complexity" evidence="1">
    <location>
        <begin position="257"/>
        <end position="269"/>
    </location>
</feature>
<gene>
    <name evidence="2" type="ORF">GCM10025783_14580</name>
</gene>
<evidence type="ECO:0000313" key="2">
    <source>
        <dbReference type="EMBL" id="GAA4743963.1"/>
    </source>
</evidence>
<accession>A0ABP8Z1P3</accession>
<dbReference type="EMBL" id="BAABLP010000002">
    <property type="protein sequence ID" value="GAA4743963.1"/>
    <property type="molecule type" value="Genomic_DNA"/>
</dbReference>
<evidence type="ECO:0008006" key="4">
    <source>
        <dbReference type="Google" id="ProtNLM"/>
    </source>
</evidence>
<organism evidence="2 3">
    <name type="scientific">Amnibacterium soli</name>
    <dbReference type="NCBI Taxonomy" id="1282736"/>
    <lineage>
        <taxon>Bacteria</taxon>
        <taxon>Bacillati</taxon>
        <taxon>Actinomycetota</taxon>
        <taxon>Actinomycetes</taxon>
        <taxon>Micrococcales</taxon>
        <taxon>Microbacteriaceae</taxon>
        <taxon>Amnibacterium</taxon>
    </lineage>
</organism>
<name>A0ABP8Z1P3_9MICO</name>
<reference evidence="3" key="1">
    <citation type="journal article" date="2019" name="Int. J. Syst. Evol. Microbiol.">
        <title>The Global Catalogue of Microorganisms (GCM) 10K type strain sequencing project: providing services to taxonomists for standard genome sequencing and annotation.</title>
        <authorList>
            <consortium name="The Broad Institute Genomics Platform"/>
            <consortium name="The Broad Institute Genome Sequencing Center for Infectious Disease"/>
            <person name="Wu L."/>
            <person name="Ma J."/>
        </authorList>
    </citation>
    <scope>NUCLEOTIDE SEQUENCE [LARGE SCALE GENOMIC DNA]</scope>
    <source>
        <strain evidence="3">JCM 19015</strain>
    </source>
</reference>
<protein>
    <recommendedName>
        <fullName evidence="4">Protein kinase domain-containing protein</fullName>
    </recommendedName>
</protein>
<dbReference type="Gene3D" id="1.10.510.10">
    <property type="entry name" value="Transferase(Phosphotransferase) domain 1"/>
    <property type="match status" value="1"/>
</dbReference>
<dbReference type="RefSeq" id="WP_345480392.1">
    <property type="nucleotide sequence ID" value="NZ_BAABLP010000002.1"/>
</dbReference>
<keyword evidence="3" id="KW-1185">Reference proteome</keyword>
<feature type="region of interest" description="Disordered" evidence="1">
    <location>
        <begin position="257"/>
        <end position="282"/>
    </location>
</feature>
<evidence type="ECO:0000313" key="3">
    <source>
        <dbReference type="Proteomes" id="UP001500121"/>
    </source>
</evidence>
<proteinExistence type="predicted"/>
<sequence length="379" mass="38087">MSGTEVDGEVVRRLRPDRTECLEALLIGAGPHLVPVVDVGTAANGDLLVVLPTPAVRLPQLLAGGPTAGEAITVLVPLAQALQRLHAAGVAHGSIAADAVQLDADGSPSWTAPVEPTLLRRVGPAAFEERAAEDVSAFRALGAVLLGPVGLAVPEGVDLVALAVALFALAPAEPVRLRPVIPVPGAPLGPPSRLVPAAALPEQAVAPPVTGVGARALGAIGGLRTVRTRVWAALGGVAVLLVAAAVLLPAGEEAPAASLPRPVRSAAPSAAPPSVRPLPRTASGREAIPALLAERDRCLAAGSEACLRRVDAAGSPVLEADLDAVRAGSPAVRIDRTRLRLPSGDGATALATAGGATVLAVREQNGWRLRDVVAEPPKG</sequence>
<dbReference type="Proteomes" id="UP001500121">
    <property type="component" value="Unassembled WGS sequence"/>
</dbReference>